<keyword evidence="7" id="KW-1185">Reference proteome</keyword>
<evidence type="ECO:0000256" key="3">
    <source>
        <dbReference type="RuleBase" id="RU003456"/>
    </source>
</evidence>
<dbReference type="PROSITE" id="PS00542">
    <property type="entry name" value="COMPLEX1_30K"/>
    <property type="match status" value="1"/>
</dbReference>
<organism evidence="6 7">
    <name type="scientific">Carboxydocella sporoproducens DSM 16521</name>
    <dbReference type="NCBI Taxonomy" id="1121270"/>
    <lineage>
        <taxon>Bacteria</taxon>
        <taxon>Bacillati</taxon>
        <taxon>Bacillota</taxon>
        <taxon>Clostridia</taxon>
        <taxon>Eubacteriales</taxon>
        <taxon>Clostridiales Family XVI. Incertae Sedis</taxon>
        <taxon>Carboxydocella</taxon>
    </lineage>
</organism>
<name>A0A1T4LKJ4_9FIRM</name>
<comment type="catalytic activity">
    <reaction evidence="4">
        <text>a quinone + NADH + 5 H(+)(in) = a quinol + NAD(+) + 4 H(+)(out)</text>
        <dbReference type="Rhea" id="RHEA:57888"/>
        <dbReference type="ChEBI" id="CHEBI:15378"/>
        <dbReference type="ChEBI" id="CHEBI:24646"/>
        <dbReference type="ChEBI" id="CHEBI:57540"/>
        <dbReference type="ChEBI" id="CHEBI:57945"/>
        <dbReference type="ChEBI" id="CHEBI:132124"/>
    </reaction>
</comment>
<dbReference type="EMBL" id="FUXM01000002">
    <property type="protein sequence ID" value="SJZ55171.1"/>
    <property type="molecule type" value="Genomic_DNA"/>
</dbReference>
<evidence type="ECO:0000313" key="7">
    <source>
        <dbReference type="Proteomes" id="UP000189933"/>
    </source>
</evidence>
<proteinExistence type="inferred from homology"/>
<comment type="function">
    <text evidence="4">NDH-1 shuttles electrons from NADH, via FMN and iron-sulfur (Fe-S) centers, to quinones in the respiratory chain.</text>
</comment>
<keyword evidence="3" id="KW-1278">Translocase</keyword>
<keyword evidence="2 3" id="KW-0813">Transport</keyword>
<keyword evidence="3" id="KW-0520">NAD</keyword>
<reference evidence="7" key="1">
    <citation type="submission" date="2017-02" db="EMBL/GenBank/DDBJ databases">
        <authorList>
            <person name="Varghese N."/>
            <person name="Submissions S."/>
        </authorList>
    </citation>
    <scope>NUCLEOTIDE SEQUENCE [LARGE SCALE GENOMIC DNA]</scope>
    <source>
        <strain evidence="7">DSM 16521</strain>
    </source>
</reference>
<dbReference type="PANTHER" id="PTHR10884:SF14">
    <property type="entry name" value="NADH DEHYDROGENASE [UBIQUINONE] IRON-SULFUR PROTEIN 3, MITOCHONDRIAL"/>
    <property type="match status" value="1"/>
</dbReference>
<dbReference type="Pfam" id="PF00329">
    <property type="entry name" value="Complex1_30kDa"/>
    <property type="match status" value="1"/>
</dbReference>
<feature type="domain" description="NADH:ubiquinone oxidoreductase 30kDa subunit" evidence="5">
    <location>
        <begin position="33"/>
        <end position="146"/>
    </location>
</feature>
<dbReference type="Proteomes" id="UP000189933">
    <property type="component" value="Unassembled WGS sequence"/>
</dbReference>
<gene>
    <name evidence="6" type="ORF">SAMN02745885_00192</name>
</gene>
<dbReference type="InterPro" id="IPR037232">
    <property type="entry name" value="NADH_quin_OxRdtase_su_C/D-like"/>
</dbReference>
<protein>
    <recommendedName>
        <fullName evidence="4">NADH-quinone oxidoreductase</fullName>
        <ecNumber evidence="4">7.1.1.-</ecNumber>
    </recommendedName>
</protein>
<dbReference type="AlphaFoldDB" id="A0A1T4LKJ4"/>
<evidence type="ECO:0000256" key="2">
    <source>
        <dbReference type="ARBA" id="ARBA00022448"/>
    </source>
</evidence>
<sequence length="146" mass="16475">MANNFRDKVLAELNKKFGDKVKAVEDISGDTIEVSAGIIVDVMKELRDKFELPLLVNLTATEYESNFIMAYQVTSVKSPDKINVKAVIDKVKPEIASITSVYPAANVQEREAYDLIGIIFKGHPNLKRILLPDDWEGHPLRKDYKL</sequence>
<accession>A0A1T4LKJ4</accession>
<dbReference type="GO" id="GO:0016651">
    <property type="term" value="F:oxidoreductase activity, acting on NAD(P)H"/>
    <property type="evidence" value="ECO:0007669"/>
    <property type="project" value="InterPro"/>
</dbReference>
<dbReference type="EC" id="7.1.1.-" evidence="4"/>
<evidence type="ECO:0000256" key="4">
    <source>
        <dbReference type="RuleBase" id="RU003582"/>
    </source>
</evidence>
<comment type="similarity">
    <text evidence="1 3">Belongs to the complex I 30 kDa subunit family.</text>
</comment>
<evidence type="ECO:0000313" key="6">
    <source>
        <dbReference type="EMBL" id="SJZ55171.1"/>
    </source>
</evidence>
<evidence type="ECO:0000259" key="5">
    <source>
        <dbReference type="Pfam" id="PF00329"/>
    </source>
</evidence>
<dbReference type="InterPro" id="IPR001268">
    <property type="entry name" value="NADH_UbQ_OxRdtase_30kDa_su"/>
</dbReference>
<dbReference type="InterPro" id="IPR020396">
    <property type="entry name" value="NADH_UbQ_OxRdtase_CS"/>
</dbReference>
<keyword evidence="4" id="KW-0874">Quinone</keyword>
<dbReference type="Gene3D" id="3.30.460.80">
    <property type="entry name" value="NADH:ubiquinone oxidoreductase, 30kDa subunit"/>
    <property type="match status" value="1"/>
</dbReference>
<dbReference type="SUPFAM" id="SSF143243">
    <property type="entry name" value="Nqo5-like"/>
    <property type="match status" value="1"/>
</dbReference>
<dbReference type="PANTHER" id="PTHR10884">
    <property type="entry name" value="NADH DEHYDROGENASE UBIQUINONE IRON-SULFUR PROTEIN 3"/>
    <property type="match status" value="1"/>
</dbReference>
<dbReference type="GO" id="GO:0008137">
    <property type="term" value="F:NADH dehydrogenase (ubiquinone) activity"/>
    <property type="evidence" value="ECO:0007669"/>
    <property type="project" value="InterPro"/>
</dbReference>
<evidence type="ECO:0000256" key="1">
    <source>
        <dbReference type="ARBA" id="ARBA00007569"/>
    </source>
</evidence>
<dbReference type="GO" id="GO:0048038">
    <property type="term" value="F:quinone binding"/>
    <property type="evidence" value="ECO:0007669"/>
    <property type="project" value="UniProtKB-KW"/>
</dbReference>
<dbReference type="RefSeq" id="WP_078664352.1">
    <property type="nucleotide sequence ID" value="NZ_FUXM01000002.1"/>
</dbReference>
<dbReference type="OrthoDB" id="9803286at2"/>